<dbReference type="Gene3D" id="1.10.8.60">
    <property type="match status" value="1"/>
</dbReference>
<dbReference type="Proteomes" id="UP000192907">
    <property type="component" value="Unassembled WGS sequence"/>
</dbReference>
<keyword evidence="2" id="KW-0067">ATP-binding</keyword>
<dbReference type="AlphaFoldDB" id="A0A1Y6CMI1"/>
<dbReference type="InterPro" id="IPR002197">
    <property type="entry name" value="HTH_Fis"/>
</dbReference>
<dbReference type="FunFam" id="3.40.50.300:FF:000006">
    <property type="entry name" value="DNA-binding transcriptional regulator NtrC"/>
    <property type="match status" value="1"/>
</dbReference>
<dbReference type="PROSITE" id="PS00675">
    <property type="entry name" value="SIGMA54_INTERACT_1"/>
    <property type="match status" value="1"/>
</dbReference>
<dbReference type="SMART" id="SM00382">
    <property type="entry name" value="AAA"/>
    <property type="match status" value="1"/>
</dbReference>
<keyword evidence="4" id="KW-0804">Transcription</keyword>
<dbReference type="InterPro" id="IPR001789">
    <property type="entry name" value="Sig_transdc_resp-reg_receiver"/>
</dbReference>
<protein>
    <submittedName>
        <fullName evidence="8">Two-component system, NtrC family, response regulator HydG/two-component system, NtrC family, response regulator AtoC/two-component system, NtrC family, nitrogen regulation response regulator NtrX</fullName>
    </submittedName>
</protein>
<dbReference type="PROSITE" id="PS00676">
    <property type="entry name" value="SIGMA54_INTERACT_2"/>
    <property type="match status" value="1"/>
</dbReference>
<dbReference type="Pfam" id="PF00158">
    <property type="entry name" value="Sigma54_activat"/>
    <property type="match status" value="1"/>
</dbReference>
<dbReference type="PANTHER" id="PTHR32071">
    <property type="entry name" value="TRANSCRIPTIONAL REGULATORY PROTEIN"/>
    <property type="match status" value="1"/>
</dbReference>
<dbReference type="EMBL" id="FWZT01000021">
    <property type="protein sequence ID" value="SMF62732.1"/>
    <property type="molecule type" value="Genomic_DNA"/>
</dbReference>
<dbReference type="InterPro" id="IPR058031">
    <property type="entry name" value="AAA_lid_NorR"/>
</dbReference>
<proteinExistence type="predicted"/>
<dbReference type="CDD" id="cd00009">
    <property type="entry name" value="AAA"/>
    <property type="match status" value="1"/>
</dbReference>
<dbReference type="Pfam" id="PF00072">
    <property type="entry name" value="Response_reg"/>
    <property type="match status" value="1"/>
</dbReference>
<dbReference type="GO" id="GO:0000160">
    <property type="term" value="P:phosphorelay signal transduction system"/>
    <property type="evidence" value="ECO:0007669"/>
    <property type="project" value="InterPro"/>
</dbReference>
<feature type="domain" description="Sigma-54 factor interaction" evidence="6">
    <location>
        <begin position="71"/>
        <end position="300"/>
    </location>
</feature>
<dbReference type="Pfam" id="PF25601">
    <property type="entry name" value="AAA_lid_14"/>
    <property type="match status" value="1"/>
</dbReference>
<gene>
    <name evidence="8" type="ORF">SAMN06296036_12188</name>
</gene>
<evidence type="ECO:0000313" key="9">
    <source>
        <dbReference type="Proteomes" id="UP000192907"/>
    </source>
</evidence>
<dbReference type="GO" id="GO:0006355">
    <property type="term" value="P:regulation of DNA-templated transcription"/>
    <property type="evidence" value="ECO:0007669"/>
    <property type="project" value="InterPro"/>
</dbReference>
<sequence>MNGLRVLEKLKKLHSHIKVLVVTGDGDKDTVQSAFALGAESYILKPLSPAKILAAIKEVLSRDPGYHFSDIATDEPKMAALLEQLIVIAKTDASIILKGESGTGKELLARTIHNQSRVAEGPYITVNCPAIPEGLAESELFGHIKGSFTGASQDRIGKFEAASGGTIFLDEVAELPISTQVKLLRVIQEGTIEPLGSNQVRQVDVRIVCASHKDLRQEVVKGNFRHDLYYRLAEFELRVPSLSERKVDIPKIARKMVAQYCSELKKPLISLSDDVLEQMISYSWPGNIRELCSLIKKLIILNKPGKSSLSKIPPHLLVQVETSTVPQTPLEIQETKSQTLVEIEKAAIKVAIEQEKHNLSRVAQRLGIGRTTLYRKLKAHGIPYARNKTTTEKFGGQLDSLSRTGFFKGVVQSLKQKSDADLESFLTHASQQLEEHYQFMLDAANRLDWPQLGIACGSFKTLVASLDASDLDRACAKLIEDQSNGKPHEIFASLERVRQEINKVQEVILVCGKGQMKLVS</sequence>
<dbReference type="Gene3D" id="1.10.10.60">
    <property type="entry name" value="Homeodomain-like"/>
    <property type="match status" value="1"/>
</dbReference>
<dbReference type="Gene3D" id="3.40.50.2300">
    <property type="match status" value="1"/>
</dbReference>
<dbReference type="GO" id="GO:0005524">
    <property type="term" value="F:ATP binding"/>
    <property type="evidence" value="ECO:0007669"/>
    <property type="project" value="UniProtKB-KW"/>
</dbReference>
<evidence type="ECO:0000256" key="3">
    <source>
        <dbReference type="ARBA" id="ARBA00023015"/>
    </source>
</evidence>
<evidence type="ECO:0000256" key="2">
    <source>
        <dbReference type="ARBA" id="ARBA00022840"/>
    </source>
</evidence>
<dbReference type="SUPFAM" id="SSF46689">
    <property type="entry name" value="Homeodomain-like"/>
    <property type="match status" value="1"/>
</dbReference>
<keyword evidence="9" id="KW-1185">Reference proteome</keyword>
<dbReference type="SUPFAM" id="SSF52172">
    <property type="entry name" value="CheY-like"/>
    <property type="match status" value="1"/>
</dbReference>
<dbReference type="STRING" id="1513793.SAMN06296036_12188"/>
<dbReference type="GO" id="GO:0043565">
    <property type="term" value="F:sequence-specific DNA binding"/>
    <property type="evidence" value="ECO:0007669"/>
    <property type="project" value="InterPro"/>
</dbReference>
<evidence type="ECO:0000259" key="6">
    <source>
        <dbReference type="PROSITE" id="PS50045"/>
    </source>
</evidence>
<evidence type="ECO:0000256" key="1">
    <source>
        <dbReference type="ARBA" id="ARBA00022741"/>
    </source>
</evidence>
<evidence type="ECO:0000256" key="4">
    <source>
        <dbReference type="ARBA" id="ARBA00023163"/>
    </source>
</evidence>
<reference evidence="9" key="1">
    <citation type="submission" date="2017-04" db="EMBL/GenBank/DDBJ databases">
        <authorList>
            <person name="Varghese N."/>
            <person name="Submissions S."/>
        </authorList>
    </citation>
    <scope>NUCLEOTIDE SEQUENCE [LARGE SCALE GENOMIC DNA]</scope>
    <source>
        <strain evidence="9">RKEM611</strain>
    </source>
</reference>
<dbReference type="InterPro" id="IPR027417">
    <property type="entry name" value="P-loop_NTPase"/>
</dbReference>
<keyword evidence="3" id="KW-0805">Transcription regulation</keyword>
<dbReference type="PROSITE" id="PS50110">
    <property type="entry name" value="RESPONSE_REGULATORY"/>
    <property type="match status" value="1"/>
</dbReference>
<dbReference type="Pfam" id="PF02954">
    <property type="entry name" value="HTH_8"/>
    <property type="match status" value="1"/>
</dbReference>
<dbReference type="Gene3D" id="3.40.50.300">
    <property type="entry name" value="P-loop containing nucleotide triphosphate hydrolases"/>
    <property type="match status" value="1"/>
</dbReference>
<dbReference type="InterPro" id="IPR002078">
    <property type="entry name" value="Sigma_54_int"/>
</dbReference>
<feature type="domain" description="Response regulatory" evidence="7">
    <location>
        <begin position="1"/>
        <end position="60"/>
    </location>
</feature>
<dbReference type="PROSITE" id="PS50045">
    <property type="entry name" value="SIGMA54_INTERACT_4"/>
    <property type="match status" value="1"/>
</dbReference>
<accession>A0A1Y6CMI1</accession>
<name>A0A1Y6CMI1_9BACT</name>
<evidence type="ECO:0000256" key="5">
    <source>
        <dbReference type="PROSITE-ProRule" id="PRU00169"/>
    </source>
</evidence>
<organism evidence="8 9">
    <name type="scientific">Pseudobacteriovorax antillogorgiicola</name>
    <dbReference type="NCBI Taxonomy" id="1513793"/>
    <lineage>
        <taxon>Bacteria</taxon>
        <taxon>Pseudomonadati</taxon>
        <taxon>Bdellovibrionota</taxon>
        <taxon>Oligoflexia</taxon>
        <taxon>Oligoflexales</taxon>
        <taxon>Pseudobacteriovoracaceae</taxon>
        <taxon>Pseudobacteriovorax</taxon>
    </lineage>
</organism>
<dbReference type="InterPro" id="IPR025943">
    <property type="entry name" value="Sigma_54_int_dom_ATP-bd_2"/>
</dbReference>
<dbReference type="InterPro" id="IPR009057">
    <property type="entry name" value="Homeodomain-like_sf"/>
</dbReference>
<evidence type="ECO:0000259" key="7">
    <source>
        <dbReference type="PROSITE" id="PS50110"/>
    </source>
</evidence>
<keyword evidence="1" id="KW-0547">Nucleotide-binding</keyword>
<dbReference type="SUPFAM" id="SSF52540">
    <property type="entry name" value="P-loop containing nucleoside triphosphate hydrolases"/>
    <property type="match status" value="1"/>
</dbReference>
<dbReference type="PRINTS" id="PR01590">
    <property type="entry name" value="HTHFIS"/>
</dbReference>
<comment type="caution">
    <text evidence="5">Lacks conserved residue(s) required for the propagation of feature annotation.</text>
</comment>
<dbReference type="InterPro" id="IPR025662">
    <property type="entry name" value="Sigma_54_int_dom_ATP-bd_1"/>
</dbReference>
<dbReference type="InterPro" id="IPR003593">
    <property type="entry name" value="AAA+_ATPase"/>
</dbReference>
<evidence type="ECO:0000313" key="8">
    <source>
        <dbReference type="EMBL" id="SMF62732.1"/>
    </source>
</evidence>
<dbReference type="InterPro" id="IPR011006">
    <property type="entry name" value="CheY-like_superfamily"/>
</dbReference>